<dbReference type="SMART" id="SM00215">
    <property type="entry name" value="VWC_out"/>
    <property type="match status" value="3"/>
</dbReference>
<dbReference type="CDD" id="cd00112">
    <property type="entry name" value="LDLa"/>
    <property type="match status" value="1"/>
</dbReference>
<gene>
    <name evidence="10" type="ORF">TMI583_LOCUS2375</name>
</gene>
<evidence type="ECO:0000256" key="7">
    <source>
        <dbReference type="PROSITE-ProRule" id="PRU00124"/>
    </source>
</evidence>
<feature type="compositionally biased region" description="Polar residues" evidence="8">
    <location>
        <begin position="1345"/>
        <end position="1354"/>
    </location>
</feature>
<feature type="compositionally biased region" description="Low complexity" evidence="8">
    <location>
        <begin position="1321"/>
        <end position="1344"/>
    </location>
</feature>
<dbReference type="Pfam" id="PF08742">
    <property type="entry name" value="C8"/>
    <property type="match status" value="3"/>
</dbReference>
<dbReference type="Pfam" id="PF01826">
    <property type="entry name" value="TIL"/>
    <property type="match status" value="3"/>
</dbReference>
<dbReference type="InterPro" id="IPR050780">
    <property type="entry name" value="Mucin_vWF_Thrombospondin_sf"/>
</dbReference>
<dbReference type="SUPFAM" id="SSF82895">
    <property type="entry name" value="TSP-1 type 1 repeat"/>
    <property type="match status" value="2"/>
</dbReference>
<dbReference type="InterPro" id="IPR002172">
    <property type="entry name" value="LDrepeatLR_classA_rpt"/>
</dbReference>
<keyword evidence="1" id="KW-0245">EGF-like domain</keyword>
<dbReference type="SMART" id="SM00832">
    <property type="entry name" value="C8"/>
    <property type="match status" value="3"/>
</dbReference>
<dbReference type="SMART" id="SM00192">
    <property type="entry name" value="LDLa"/>
    <property type="match status" value="1"/>
</dbReference>
<dbReference type="InterPro" id="IPR036383">
    <property type="entry name" value="TSP1_rpt_sf"/>
</dbReference>
<dbReference type="Pfam" id="PF00090">
    <property type="entry name" value="TSP_1"/>
    <property type="match status" value="2"/>
</dbReference>
<accession>A0A8S2GM25</accession>
<dbReference type="InterPro" id="IPR014853">
    <property type="entry name" value="VWF/SSPO/ZAN-like_Cys-rich_dom"/>
</dbReference>
<feature type="disulfide bond" evidence="7">
    <location>
        <begin position="1187"/>
        <end position="1205"/>
    </location>
</feature>
<keyword evidence="6" id="KW-0325">Glycoprotein</keyword>
<dbReference type="PANTHER" id="PTHR11339:SF386">
    <property type="entry name" value="HEMOLECTIN, ISOFORM A"/>
    <property type="match status" value="1"/>
</dbReference>
<dbReference type="Pfam" id="PF00057">
    <property type="entry name" value="Ldl_recept_a"/>
    <property type="match status" value="1"/>
</dbReference>
<sequence length="1768" mass="191053">MDRTSEKPYIMPTEAFQDAGITNSDKLLQEITRRANSSTACPYTRQANITKCCTNYTGSNCDQIANGNSSQLADNSPLPFATCVLWGLFHYRTFDGTHFEFTGGCKYKLSGTRSWQVNFEPQNCSRYETCVKSLSMLFGSVTVVATGHNVTVNNIQLGDTDGITVSGVTIERRGNYTRLVYSDGVRVKWDDATVIDVTVDESFNGQVTGLCGDYNGVTSDDLTLTDGTVAPTAAVFGNDWRLDTSCSEVPSLGQACSTAELQLNATSACQILSDPSDIFSACLQVVDSQRFYNACLIDYCITSKNHPEEIQSALCNSYSALARECTDNFLDISWRTKDRCPKNCPNDMEYVECASNCPKTCQSLNQSLADTDNCKSDCSPGCICPNGTVLDLGQNQQCVQPQQCSCYYRGQYYPVGYSITSDCNQCTCRIGTWSCSKIPCARTCTVFGNGHIDTFDKKKYTLTGACQYSLLEGLNPDSSNKLRVMYTSTENITTNELIVSHYENIVTIKGNQIIINGVAGPALPYKLNDLVVRLATSVLVGIEGANAVLIEGLCGTYNYITRDDYVTPNGLIEANLIGFAEAYKTSATCTTPKQTTACNVFPANELKARETCQTLLKDAVFSSCSSVFDPSFYIESCTADLCSDLSADYQNTYTCYHLAAYAHECASRGIIIDWMSSPQLSTSCKASSYGSCNNEMKYTECVSSCAYSCSDLQLASSSCDSQCLPGCLCPSNTYYDVRSRSCIAKEQCSCWDEITQTNVEPHQTVFRSCTNCTCLEGKFICNDEKCLDTMQCPANQIFTANASTCPVTCDNRISYNDCGTYKQGCACPQGYVLTHDGVTCVPENSCPCRYNEHSYSTGEEIRQSCNNCTCVGGTWICTKNQCDGTCIASGDPHYTTFDGFRYAYQGNCQYYLAKEINNLFSVLAENVPCGTTGVTCTKSIIIDYKGASIDLVRGRNVMFNGIELETYTTVPQKFGDVSVFVSGVFVVISSPDFLIKWDQATRIYLTVVGQHRGHMQGLCGNYNDDNGDDITTAQGITASIVDMANSWKTSLQCANLNDSVVDNSDPCSGHDQRRDWATTECALIRAQSDDNPFNPCIELMDPTQLDMHYKECLFDACNCDRGGDCECLCTALASFGEQCNTLGVAVKWRKQDRCPMQCENGKVYMACGPICPNTCSAYVRPCNQFSCKNARCIPKSWVCDGVLDCGVGDDSDETSDCSQSTTTTIDFCSLVQGMNQPLDLVPEDVTILSAIPPYTVTDLNPNSTGISFYPQPDDTPSIIYKFPQESVVTTISIPPPSITNVEVVTAYILYPNDTRSDVFTSGGALTTTTSTTPSGQSTPSSIGGQATTPTSGQQTTIHFPQDFVVPVDSELFLTFDTTTVTTDIIQNVTLTIYACVLPSTTTLGSTTGTPTTTLGITTGAPTTALGSTTGTPTTTLGSTMGTLLTSLGTTASESTTTLLLTTPCMKQMATVNSQYVGTPTFSVQPIAGQIQDLTNQYSNGLTFPSSSAPVEFTIPFNQPTTVGSLTITTGNVNKFTLTLLSSTLQPILNSDNTPMTLSSTTGVSPTVVVTQNPTVYGVKVTLLGTEGDQPQATGVTVNLIVCFYAQTTTLGSSTTLAGVAAVVEDCVYSEWTEWTGCNVSCGVGGQSRARNLIGGAYFVGYVEKDNVVGFSNVSEAVYVGDHLDNNSIIHTFDCFELMCKGSEGCQYEPWSDWSPCSVSCGGDGLQTRSRDAIPAFGKVEDCVSPNTEVKNCTMPACIGECVVTDWGK</sequence>
<evidence type="ECO:0000256" key="4">
    <source>
        <dbReference type="ARBA" id="ARBA00022837"/>
    </source>
</evidence>
<dbReference type="CDD" id="cd19941">
    <property type="entry name" value="TIL"/>
    <property type="match status" value="3"/>
</dbReference>
<organism evidence="10 11">
    <name type="scientific">Didymodactylos carnosus</name>
    <dbReference type="NCBI Taxonomy" id="1234261"/>
    <lineage>
        <taxon>Eukaryota</taxon>
        <taxon>Metazoa</taxon>
        <taxon>Spiralia</taxon>
        <taxon>Gnathifera</taxon>
        <taxon>Rotifera</taxon>
        <taxon>Eurotatoria</taxon>
        <taxon>Bdelloidea</taxon>
        <taxon>Philodinida</taxon>
        <taxon>Philodinidae</taxon>
        <taxon>Didymodactylos</taxon>
    </lineage>
</organism>
<evidence type="ECO:0000256" key="6">
    <source>
        <dbReference type="ARBA" id="ARBA00023180"/>
    </source>
</evidence>
<evidence type="ECO:0000256" key="3">
    <source>
        <dbReference type="ARBA" id="ARBA00022737"/>
    </source>
</evidence>
<dbReference type="InterPro" id="IPR036055">
    <property type="entry name" value="LDL_receptor-like_sf"/>
</dbReference>
<dbReference type="GO" id="GO:0005615">
    <property type="term" value="C:extracellular space"/>
    <property type="evidence" value="ECO:0007669"/>
    <property type="project" value="TreeGrafter"/>
</dbReference>
<feature type="domain" description="VWFD" evidence="9">
    <location>
        <begin position="81"/>
        <end position="247"/>
    </location>
</feature>
<dbReference type="PANTHER" id="PTHR11339">
    <property type="entry name" value="EXTRACELLULAR MATRIX GLYCOPROTEIN RELATED"/>
    <property type="match status" value="1"/>
</dbReference>
<dbReference type="Pfam" id="PF00094">
    <property type="entry name" value="VWD"/>
    <property type="match status" value="3"/>
</dbReference>
<dbReference type="InterPro" id="IPR001007">
    <property type="entry name" value="VWF_dom"/>
</dbReference>
<dbReference type="Proteomes" id="UP000682733">
    <property type="component" value="Unassembled WGS sequence"/>
</dbReference>
<dbReference type="GO" id="GO:0031012">
    <property type="term" value="C:extracellular matrix"/>
    <property type="evidence" value="ECO:0007669"/>
    <property type="project" value="TreeGrafter"/>
</dbReference>
<evidence type="ECO:0000313" key="10">
    <source>
        <dbReference type="EMBL" id="CAF3537088.1"/>
    </source>
</evidence>
<keyword evidence="2" id="KW-0732">Signal</keyword>
<protein>
    <recommendedName>
        <fullName evidence="9">VWFD domain-containing protein</fullName>
    </recommendedName>
</protein>
<dbReference type="Gene3D" id="4.10.400.10">
    <property type="entry name" value="Low-density Lipoprotein Receptor"/>
    <property type="match status" value="1"/>
</dbReference>
<evidence type="ECO:0000256" key="1">
    <source>
        <dbReference type="ARBA" id="ARBA00022536"/>
    </source>
</evidence>
<dbReference type="SMART" id="SM00209">
    <property type="entry name" value="TSP1"/>
    <property type="match status" value="2"/>
</dbReference>
<comment type="caution">
    <text evidence="10">The sequence shown here is derived from an EMBL/GenBank/DDBJ whole genome shotgun (WGS) entry which is preliminary data.</text>
</comment>
<dbReference type="Gene3D" id="2.10.25.10">
    <property type="entry name" value="Laminin"/>
    <property type="match status" value="3"/>
</dbReference>
<comment type="caution">
    <text evidence="7">Lacks conserved residue(s) required for the propagation of feature annotation.</text>
</comment>
<evidence type="ECO:0000256" key="8">
    <source>
        <dbReference type="SAM" id="MobiDB-lite"/>
    </source>
</evidence>
<dbReference type="EMBL" id="CAJOBA010000497">
    <property type="protein sequence ID" value="CAF3537088.1"/>
    <property type="molecule type" value="Genomic_DNA"/>
</dbReference>
<proteinExistence type="predicted"/>
<dbReference type="InterPro" id="IPR036084">
    <property type="entry name" value="Ser_inhib-like_sf"/>
</dbReference>
<dbReference type="PROSITE" id="PS50092">
    <property type="entry name" value="TSP1"/>
    <property type="match status" value="2"/>
</dbReference>
<dbReference type="Gene3D" id="2.20.100.10">
    <property type="entry name" value="Thrombospondin type-1 (TSP1) repeat"/>
    <property type="match status" value="2"/>
</dbReference>
<evidence type="ECO:0000313" key="11">
    <source>
        <dbReference type="Proteomes" id="UP000682733"/>
    </source>
</evidence>
<dbReference type="SMART" id="SM00216">
    <property type="entry name" value="VWD"/>
    <property type="match status" value="3"/>
</dbReference>
<name>A0A8S2GM25_9BILA</name>
<dbReference type="PROSITE" id="PS50068">
    <property type="entry name" value="LDLRA_2"/>
    <property type="match status" value="1"/>
</dbReference>
<dbReference type="SUPFAM" id="SSF57567">
    <property type="entry name" value="Serine protease inhibitors"/>
    <property type="match status" value="3"/>
</dbReference>
<dbReference type="SUPFAM" id="SSF57424">
    <property type="entry name" value="LDL receptor-like module"/>
    <property type="match status" value="1"/>
</dbReference>
<dbReference type="InterPro" id="IPR001846">
    <property type="entry name" value="VWF_type-D"/>
</dbReference>
<feature type="domain" description="VWFD" evidence="9">
    <location>
        <begin position="884"/>
        <end position="1054"/>
    </location>
</feature>
<evidence type="ECO:0000259" key="9">
    <source>
        <dbReference type="PROSITE" id="PS51233"/>
    </source>
</evidence>
<dbReference type="SUPFAM" id="SSF57603">
    <property type="entry name" value="FnI-like domain"/>
    <property type="match status" value="2"/>
</dbReference>
<reference evidence="10" key="1">
    <citation type="submission" date="2021-02" db="EMBL/GenBank/DDBJ databases">
        <authorList>
            <person name="Nowell W R."/>
        </authorList>
    </citation>
    <scope>NUCLEOTIDE SEQUENCE</scope>
</reference>
<evidence type="ECO:0000256" key="2">
    <source>
        <dbReference type="ARBA" id="ARBA00022729"/>
    </source>
</evidence>
<evidence type="ECO:0000256" key="5">
    <source>
        <dbReference type="ARBA" id="ARBA00023157"/>
    </source>
</evidence>
<feature type="domain" description="VWFD" evidence="9">
    <location>
        <begin position="442"/>
        <end position="643"/>
    </location>
</feature>
<dbReference type="InterPro" id="IPR002919">
    <property type="entry name" value="TIL_dom"/>
</dbReference>
<keyword evidence="5 7" id="KW-1015">Disulfide bond</keyword>
<keyword evidence="3" id="KW-0677">Repeat</keyword>
<feature type="region of interest" description="Disordered" evidence="8">
    <location>
        <begin position="1321"/>
        <end position="1354"/>
    </location>
</feature>
<keyword evidence="4" id="KW-0106">Calcium</keyword>
<dbReference type="InterPro" id="IPR000884">
    <property type="entry name" value="TSP1_rpt"/>
</dbReference>
<dbReference type="PROSITE" id="PS51233">
    <property type="entry name" value="VWFD"/>
    <property type="match status" value="3"/>
</dbReference>